<sequence length="553" mass="57222">MRIGILLVLARAACAARAGMAGSALGRSHSAARAPALVAGRSSQSMVSGSDEAARRAREVEGEVKTAAATWFEKMDRDGDGTISVNEFLAGYSNLESELSPPARQSMALAAERMITGLASQIVNEVEQDKEKVRLSLRRLKGDLEDLDYRAGENLKLTETEILMLSAMTFMSFASPAFFSLKVVEVLIPSMAALAAALGLTFEYVGKVAVSGGKEVAATSLLAAAESEAQLAAAERAKAVLPLCAGVSASASAFALLAPALLEHLMPNAAAPMSVEAFLLCPAVSILAAAIAALAAEDTAALCERAKSIGERRFASRADVSSTWMSVTDRVSRDGINDRKRWISFALSVLPAPLFATLMPGALAEKCVLAAATAAAQAAYHLAKAEYTLAIATDAVAVKARIAAVADTYANQGARAGALLPFTSALAGLCVAAAAFIVEINPLLASAFPAIAAVFAAAASVAKARCEIDFAATNAAASELAYRAKGTEGGRNEQDFLRPLISVRKLIVTVARSIWSQSKIKLARWMTRLGLGLGGSTPNTSGGPPRPPAAALG</sequence>
<feature type="signal peptide" evidence="4">
    <location>
        <begin position="1"/>
        <end position="15"/>
    </location>
</feature>
<evidence type="ECO:0000313" key="7">
    <source>
        <dbReference type="Proteomes" id="UP000751190"/>
    </source>
</evidence>
<dbReference type="SMART" id="SM00054">
    <property type="entry name" value="EFh"/>
    <property type="match status" value="1"/>
</dbReference>
<name>A0A8J6CBW6_DIALT</name>
<feature type="region of interest" description="Disordered" evidence="2">
    <location>
        <begin position="534"/>
        <end position="553"/>
    </location>
</feature>
<dbReference type="PROSITE" id="PS00018">
    <property type="entry name" value="EF_HAND_1"/>
    <property type="match status" value="1"/>
</dbReference>
<accession>A0A8J6CBW6</accession>
<evidence type="ECO:0000256" key="3">
    <source>
        <dbReference type="SAM" id="Phobius"/>
    </source>
</evidence>
<feature type="transmembrane region" description="Helical" evidence="3">
    <location>
        <begin position="240"/>
        <end position="262"/>
    </location>
</feature>
<dbReference type="InterPro" id="IPR011992">
    <property type="entry name" value="EF-hand-dom_pair"/>
</dbReference>
<feature type="transmembrane region" description="Helical" evidence="3">
    <location>
        <begin position="277"/>
        <end position="296"/>
    </location>
</feature>
<reference evidence="6" key="1">
    <citation type="submission" date="2021-05" db="EMBL/GenBank/DDBJ databases">
        <title>The genome of the haptophyte Pavlova lutheri (Diacronema luteri, Pavlovales) - a model for lipid biosynthesis in eukaryotic algae.</title>
        <authorList>
            <person name="Hulatt C.J."/>
            <person name="Posewitz M.C."/>
        </authorList>
    </citation>
    <scope>NUCLEOTIDE SEQUENCE</scope>
    <source>
        <strain evidence="6">NIVA-4/92</strain>
    </source>
</reference>
<keyword evidence="3" id="KW-0472">Membrane</keyword>
<dbReference type="InterPro" id="IPR018247">
    <property type="entry name" value="EF_Hand_1_Ca_BS"/>
</dbReference>
<dbReference type="EMBL" id="JAGTXO010000003">
    <property type="protein sequence ID" value="KAG8469252.1"/>
    <property type="molecule type" value="Genomic_DNA"/>
</dbReference>
<dbReference type="Proteomes" id="UP000751190">
    <property type="component" value="Unassembled WGS sequence"/>
</dbReference>
<feature type="transmembrane region" description="Helical" evidence="3">
    <location>
        <begin position="443"/>
        <end position="462"/>
    </location>
</feature>
<keyword evidence="3" id="KW-1133">Transmembrane helix</keyword>
<feature type="transmembrane region" description="Helical" evidence="3">
    <location>
        <begin position="418"/>
        <end position="437"/>
    </location>
</feature>
<feature type="domain" description="EF-hand" evidence="5">
    <location>
        <begin position="63"/>
        <end position="98"/>
    </location>
</feature>
<evidence type="ECO:0000256" key="4">
    <source>
        <dbReference type="SAM" id="SignalP"/>
    </source>
</evidence>
<protein>
    <recommendedName>
        <fullName evidence="5">EF-hand domain-containing protein</fullName>
    </recommendedName>
</protein>
<keyword evidence="7" id="KW-1185">Reference proteome</keyword>
<dbReference type="OrthoDB" id="197739at2759"/>
<feature type="chain" id="PRO_5035192102" description="EF-hand domain-containing protein" evidence="4">
    <location>
        <begin position="16"/>
        <end position="553"/>
    </location>
</feature>
<dbReference type="SUPFAM" id="SSF47473">
    <property type="entry name" value="EF-hand"/>
    <property type="match status" value="1"/>
</dbReference>
<proteinExistence type="predicted"/>
<dbReference type="AlphaFoldDB" id="A0A8J6CBW6"/>
<evidence type="ECO:0000313" key="6">
    <source>
        <dbReference type="EMBL" id="KAG8469252.1"/>
    </source>
</evidence>
<evidence type="ECO:0000259" key="5">
    <source>
        <dbReference type="PROSITE" id="PS50222"/>
    </source>
</evidence>
<evidence type="ECO:0000256" key="1">
    <source>
        <dbReference type="ARBA" id="ARBA00022837"/>
    </source>
</evidence>
<keyword evidence="1" id="KW-0106">Calcium</keyword>
<dbReference type="GO" id="GO:0005509">
    <property type="term" value="F:calcium ion binding"/>
    <property type="evidence" value="ECO:0007669"/>
    <property type="project" value="InterPro"/>
</dbReference>
<dbReference type="PROSITE" id="PS50222">
    <property type="entry name" value="EF_HAND_2"/>
    <property type="match status" value="1"/>
</dbReference>
<dbReference type="Gene3D" id="1.10.238.10">
    <property type="entry name" value="EF-hand"/>
    <property type="match status" value="1"/>
</dbReference>
<evidence type="ECO:0000256" key="2">
    <source>
        <dbReference type="SAM" id="MobiDB-lite"/>
    </source>
</evidence>
<dbReference type="OMA" id="VSKARCE"/>
<comment type="caution">
    <text evidence="6">The sequence shown here is derived from an EMBL/GenBank/DDBJ whole genome shotgun (WGS) entry which is preliminary data.</text>
</comment>
<organism evidence="6 7">
    <name type="scientific">Diacronema lutheri</name>
    <name type="common">Unicellular marine alga</name>
    <name type="synonym">Monochrysis lutheri</name>
    <dbReference type="NCBI Taxonomy" id="2081491"/>
    <lineage>
        <taxon>Eukaryota</taxon>
        <taxon>Haptista</taxon>
        <taxon>Haptophyta</taxon>
        <taxon>Pavlovophyceae</taxon>
        <taxon>Pavlovales</taxon>
        <taxon>Pavlovaceae</taxon>
        <taxon>Diacronema</taxon>
    </lineage>
</organism>
<keyword evidence="3" id="KW-0812">Transmembrane</keyword>
<dbReference type="InterPro" id="IPR002048">
    <property type="entry name" value="EF_hand_dom"/>
</dbReference>
<feature type="compositionally biased region" description="Pro residues" evidence="2">
    <location>
        <begin position="544"/>
        <end position="553"/>
    </location>
</feature>
<gene>
    <name evidence="6" type="ORF">KFE25_007770</name>
</gene>
<keyword evidence="4" id="KW-0732">Signal</keyword>